<sequence>MSHLSFVSYQLTLLDLWCQLVCSMENRSRIGSYQVNNDRGNQPKCCRPWLQRMAAGHD</sequence>
<dbReference type="AlphaFoldDB" id="A0A8T0HDI8"/>
<feature type="signal peptide" evidence="1">
    <location>
        <begin position="1"/>
        <end position="23"/>
    </location>
</feature>
<evidence type="ECO:0000313" key="2">
    <source>
        <dbReference type="EMBL" id="KAG0567132.1"/>
    </source>
</evidence>
<organism evidence="2 3">
    <name type="scientific">Ceratodon purpureus</name>
    <name type="common">Fire moss</name>
    <name type="synonym">Dicranum purpureum</name>
    <dbReference type="NCBI Taxonomy" id="3225"/>
    <lineage>
        <taxon>Eukaryota</taxon>
        <taxon>Viridiplantae</taxon>
        <taxon>Streptophyta</taxon>
        <taxon>Embryophyta</taxon>
        <taxon>Bryophyta</taxon>
        <taxon>Bryophytina</taxon>
        <taxon>Bryopsida</taxon>
        <taxon>Dicranidae</taxon>
        <taxon>Pseudoditrichales</taxon>
        <taxon>Ditrichaceae</taxon>
        <taxon>Ceratodon</taxon>
    </lineage>
</organism>
<keyword evidence="1" id="KW-0732">Signal</keyword>
<dbReference type="EMBL" id="CM026428">
    <property type="protein sequence ID" value="KAG0567132.1"/>
    <property type="molecule type" value="Genomic_DNA"/>
</dbReference>
<accession>A0A8T0HDI8</accession>
<gene>
    <name evidence="2" type="ORF">KC19_7G113000</name>
</gene>
<dbReference type="Proteomes" id="UP000822688">
    <property type="component" value="Chromosome 7"/>
</dbReference>
<name>A0A8T0HDI8_CERPU</name>
<keyword evidence="3" id="KW-1185">Reference proteome</keyword>
<reference evidence="2" key="1">
    <citation type="submission" date="2020-06" db="EMBL/GenBank/DDBJ databases">
        <title>WGS assembly of Ceratodon purpureus strain R40.</title>
        <authorList>
            <person name="Carey S.B."/>
            <person name="Jenkins J."/>
            <person name="Shu S."/>
            <person name="Lovell J.T."/>
            <person name="Sreedasyam A."/>
            <person name="Maumus F."/>
            <person name="Tiley G.P."/>
            <person name="Fernandez-Pozo N."/>
            <person name="Barry K."/>
            <person name="Chen C."/>
            <person name="Wang M."/>
            <person name="Lipzen A."/>
            <person name="Daum C."/>
            <person name="Saski C.A."/>
            <person name="Payton A.C."/>
            <person name="Mcbreen J.C."/>
            <person name="Conrad R.E."/>
            <person name="Kollar L.M."/>
            <person name="Olsson S."/>
            <person name="Huttunen S."/>
            <person name="Landis J.B."/>
            <person name="Wickett N.J."/>
            <person name="Johnson M.G."/>
            <person name="Rensing S.A."/>
            <person name="Grimwood J."/>
            <person name="Schmutz J."/>
            <person name="Mcdaniel S.F."/>
        </authorList>
    </citation>
    <scope>NUCLEOTIDE SEQUENCE</scope>
    <source>
        <strain evidence="2">R40</strain>
    </source>
</reference>
<evidence type="ECO:0000256" key="1">
    <source>
        <dbReference type="SAM" id="SignalP"/>
    </source>
</evidence>
<feature type="chain" id="PRO_5035933154" evidence="1">
    <location>
        <begin position="24"/>
        <end position="58"/>
    </location>
</feature>
<proteinExistence type="predicted"/>
<evidence type="ECO:0000313" key="3">
    <source>
        <dbReference type="Proteomes" id="UP000822688"/>
    </source>
</evidence>
<comment type="caution">
    <text evidence="2">The sequence shown here is derived from an EMBL/GenBank/DDBJ whole genome shotgun (WGS) entry which is preliminary data.</text>
</comment>
<protein>
    <submittedName>
        <fullName evidence="2">Uncharacterized protein</fullName>
    </submittedName>
</protein>